<gene>
    <name evidence="2" type="ORF">ROA7023_03930</name>
</gene>
<protein>
    <submittedName>
        <fullName evidence="2">Uncharacterized protein</fullName>
    </submittedName>
</protein>
<sequence length="209" mass="22840">MIKHILLTAAFALSVSFAQAQDASPAKEDELELARAIQSQASEFAGTIEGLAEQLNSLPEDMAGMEALYDEMIAEVDAMLLLVSSESDLATGVVTLRETAEGKRTEWQERCDNTSNNRDCARVALWDTRVAKAIEQQDRFGSIVDEMQSAREIIVENRTYGIDDLELRLFDVAQEGLETSLDQMSVIAGSMTDLANAVGGPDFEGQETN</sequence>
<keyword evidence="1" id="KW-0732">Signal</keyword>
<dbReference type="EMBL" id="FWFZ01000034">
    <property type="protein sequence ID" value="SLN75266.1"/>
    <property type="molecule type" value="Genomic_DNA"/>
</dbReference>
<dbReference type="OrthoDB" id="9847369at2"/>
<proteinExistence type="predicted"/>
<organism evidence="2 3">
    <name type="scientific">Roseisalinus antarcticus</name>
    <dbReference type="NCBI Taxonomy" id="254357"/>
    <lineage>
        <taxon>Bacteria</taxon>
        <taxon>Pseudomonadati</taxon>
        <taxon>Pseudomonadota</taxon>
        <taxon>Alphaproteobacteria</taxon>
        <taxon>Rhodobacterales</taxon>
        <taxon>Roseobacteraceae</taxon>
        <taxon>Roseisalinus</taxon>
    </lineage>
</organism>
<evidence type="ECO:0000313" key="3">
    <source>
        <dbReference type="Proteomes" id="UP000193900"/>
    </source>
</evidence>
<dbReference type="RefSeq" id="WP_085880658.1">
    <property type="nucleotide sequence ID" value="NZ_FWFZ01000034.1"/>
</dbReference>
<dbReference type="Proteomes" id="UP000193900">
    <property type="component" value="Unassembled WGS sequence"/>
</dbReference>
<feature type="signal peptide" evidence="1">
    <location>
        <begin position="1"/>
        <end position="20"/>
    </location>
</feature>
<evidence type="ECO:0000256" key="1">
    <source>
        <dbReference type="SAM" id="SignalP"/>
    </source>
</evidence>
<name>A0A1Y5U235_9RHOB</name>
<evidence type="ECO:0000313" key="2">
    <source>
        <dbReference type="EMBL" id="SLN75266.1"/>
    </source>
</evidence>
<accession>A0A1Y5U235</accession>
<keyword evidence="3" id="KW-1185">Reference proteome</keyword>
<dbReference type="AlphaFoldDB" id="A0A1Y5U235"/>
<feature type="chain" id="PRO_5013232441" evidence="1">
    <location>
        <begin position="21"/>
        <end position="209"/>
    </location>
</feature>
<reference evidence="2 3" key="1">
    <citation type="submission" date="2017-03" db="EMBL/GenBank/DDBJ databases">
        <authorList>
            <person name="Afonso C.L."/>
            <person name="Miller P.J."/>
            <person name="Scott M.A."/>
            <person name="Spackman E."/>
            <person name="Goraichik I."/>
            <person name="Dimitrov K.M."/>
            <person name="Suarez D.L."/>
            <person name="Swayne D.E."/>
        </authorList>
    </citation>
    <scope>NUCLEOTIDE SEQUENCE [LARGE SCALE GENOMIC DNA]</scope>
    <source>
        <strain evidence="2 3">CECT 7023</strain>
    </source>
</reference>